<name>A0A1H2LKH7_9ACTN</name>
<keyword evidence="1" id="KW-0812">Transmembrane</keyword>
<keyword evidence="1" id="KW-1133">Transmembrane helix</keyword>
<reference evidence="2 3" key="1">
    <citation type="submission" date="2016-10" db="EMBL/GenBank/DDBJ databases">
        <authorList>
            <person name="de Groot N.N."/>
        </authorList>
    </citation>
    <scope>NUCLEOTIDE SEQUENCE [LARGE SCALE GENOMIC DNA]</scope>
    <source>
        <strain evidence="2 3">DSM 44215</strain>
    </source>
</reference>
<proteinExistence type="predicted"/>
<sequence length="32" mass="3371">MTADGVISVALLALAAITVLLLLLALVYPERF</sequence>
<feature type="transmembrane region" description="Helical" evidence="1">
    <location>
        <begin position="6"/>
        <end position="28"/>
    </location>
</feature>
<evidence type="ECO:0000256" key="1">
    <source>
        <dbReference type="SAM" id="Phobius"/>
    </source>
</evidence>
<dbReference type="STRING" id="158898.SAMN04488548_136443"/>
<organism evidence="2 3">
    <name type="scientific">Gordonia westfalica</name>
    <dbReference type="NCBI Taxonomy" id="158898"/>
    <lineage>
        <taxon>Bacteria</taxon>
        <taxon>Bacillati</taxon>
        <taxon>Actinomycetota</taxon>
        <taxon>Actinomycetes</taxon>
        <taxon>Mycobacteriales</taxon>
        <taxon>Gordoniaceae</taxon>
        <taxon>Gordonia</taxon>
    </lineage>
</organism>
<evidence type="ECO:0000313" key="2">
    <source>
        <dbReference type="EMBL" id="SDU80896.1"/>
    </source>
</evidence>
<dbReference type="RefSeq" id="WP_084811963.1">
    <property type="nucleotide sequence ID" value="NZ_FNLM01000036.1"/>
</dbReference>
<accession>A0A1H2LKH7</accession>
<evidence type="ECO:0000313" key="3">
    <source>
        <dbReference type="Proteomes" id="UP000183180"/>
    </source>
</evidence>
<dbReference type="Proteomes" id="UP000183180">
    <property type="component" value="Unassembled WGS sequence"/>
</dbReference>
<dbReference type="EMBL" id="FNLM01000036">
    <property type="protein sequence ID" value="SDU80896.1"/>
    <property type="molecule type" value="Genomic_DNA"/>
</dbReference>
<evidence type="ECO:0008006" key="4">
    <source>
        <dbReference type="Google" id="ProtNLM"/>
    </source>
</evidence>
<dbReference type="AlphaFoldDB" id="A0A1H2LKH7"/>
<keyword evidence="1" id="KW-0472">Membrane</keyword>
<protein>
    <recommendedName>
        <fullName evidence="4">K+-transporting ATPase, KdpF subunit</fullName>
    </recommendedName>
</protein>
<gene>
    <name evidence="2" type="ORF">SAMN04488548_136443</name>
</gene>